<evidence type="ECO:0000313" key="3">
    <source>
        <dbReference type="Proteomes" id="UP000198724"/>
    </source>
</evidence>
<proteinExistence type="predicted"/>
<gene>
    <name evidence="2" type="ORF">SAMN05421739_105141</name>
</gene>
<dbReference type="STRING" id="1436961.SAMN05421739_105141"/>
<sequence length="72" mass="8405">MTYNDLKTEELFVEASAIKFYMRHSGWVNPGEIIGSRSTVTAQETHSSNSHQDTNSNQPHRQRNWIEWVRSL</sequence>
<organism evidence="2 3">
    <name type="scientific">Pontibacter chinhatensis</name>
    <dbReference type="NCBI Taxonomy" id="1436961"/>
    <lineage>
        <taxon>Bacteria</taxon>
        <taxon>Pseudomonadati</taxon>
        <taxon>Bacteroidota</taxon>
        <taxon>Cytophagia</taxon>
        <taxon>Cytophagales</taxon>
        <taxon>Hymenobacteraceae</taxon>
        <taxon>Pontibacter</taxon>
    </lineage>
</organism>
<dbReference type="RefSeq" id="WP_092103295.1">
    <property type="nucleotide sequence ID" value="NZ_FOOT01000005.1"/>
</dbReference>
<protein>
    <submittedName>
        <fullName evidence="2">Uncharacterized protein</fullName>
    </submittedName>
</protein>
<dbReference type="AlphaFoldDB" id="A0A1I2WPC7"/>
<reference evidence="3" key="1">
    <citation type="submission" date="2016-10" db="EMBL/GenBank/DDBJ databases">
        <authorList>
            <person name="Varghese N."/>
            <person name="Submissions S."/>
        </authorList>
    </citation>
    <scope>NUCLEOTIDE SEQUENCE [LARGE SCALE GENOMIC DNA]</scope>
    <source>
        <strain evidence="3">LP51</strain>
    </source>
</reference>
<evidence type="ECO:0000313" key="2">
    <source>
        <dbReference type="EMBL" id="SFH03228.1"/>
    </source>
</evidence>
<feature type="region of interest" description="Disordered" evidence="1">
    <location>
        <begin position="38"/>
        <end position="64"/>
    </location>
</feature>
<evidence type="ECO:0000256" key="1">
    <source>
        <dbReference type="SAM" id="MobiDB-lite"/>
    </source>
</evidence>
<dbReference type="Proteomes" id="UP000198724">
    <property type="component" value="Unassembled WGS sequence"/>
</dbReference>
<dbReference type="EMBL" id="FOOT01000005">
    <property type="protein sequence ID" value="SFH03228.1"/>
    <property type="molecule type" value="Genomic_DNA"/>
</dbReference>
<keyword evidence="3" id="KW-1185">Reference proteome</keyword>
<name>A0A1I2WPC7_9BACT</name>
<accession>A0A1I2WPC7</accession>
<feature type="compositionally biased region" description="Polar residues" evidence="1">
    <location>
        <begin position="38"/>
        <end position="59"/>
    </location>
</feature>
<dbReference type="OrthoDB" id="853827at2"/>